<evidence type="ECO:0000313" key="2">
    <source>
        <dbReference type="EMBL" id="ALF54321.1"/>
    </source>
</evidence>
<dbReference type="STRING" id="224013.ACX27_18105"/>
<dbReference type="PATRIC" id="fig|224013.5.peg.4328"/>
<accession>A0A0M4SYJ8</accession>
<dbReference type="Proteomes" id="UP000062645">
    <property type="component" value="Chromosome"/>
</dbReference>
<dbReference type="OrthoDB" id="514919at2"/>
<sequence length="89" mass="10470">MNGIDWLRKLHTKELLGIKNDCYKWFFHPDGYVIYNNGDFPKGSGIKITYAELKQVLSERPHIPNKAETKRIRQQAAKQKVRSYQSSKF</sequence>
<reference evidence="3" key="1">
    <citation type="submission" date="2015-07" db="EMBL/GenBank/DDBJ databases">
        <title>Genome Of Nitrogen-Fixing Cyanobacterium Nostoc piscinale CENA21 From Solimoes/Amazon River Floodplain Sediments And Comparative Genomics To Uncover Biosynthetic Natural Products Potential.</title>
        <authorList>
            <person name="Leao T.F."/>
            <person name="Leao P.N."/>
            <person name="Guimaraes P.I."/>
            <person name="de Melo A.G.C."/>
            <person name="Ramos R.T.J."/>
            <person name="Silva A."/>
            <person name="Fiore M.F."/>
            <person name="Schneider M.P.C."/>
        </authorList>
    </citation>
    <scope>NUCLEOTIDE SEQUENCE [LARGE SCALE GENOMIC DNA]</scope>
    <source>
        <strain evidence="3">CENA21</strain>
    </source>
</reference>
<reference evidence="2 3" key="2">
    <citation type="journal article" date="2016" name="Genome Announc.">
        <title>Draft Genome Sequence of the N2-Fixing Cyanobacterium Nostoc piscinale CENA21, Isolated from the Brazilian Amazon Floodplain.</title>
        <authorList>
            <person name="Leao T."/>
            <person name="Guimaraes P.I."/>
            <person name="de Melo A.G."/>
            <person name="Ramos R.T."/>
            <person name="Leao P.N."/>
            <person name="Silva A."/>
            <person name="Fiore M.F."/>
            <person name="Schneider M.P."/>
        </authorList>
    </citation>
    <scope>NUCLEOTIDE SEQUENCE [LARGE SCALE GENOMIC DNA]</scope>
    <source>
        <strain evidence="2 3">CENA21</strain>
    </source>
</reference>
<proteinExistence type="predicted"/>
<name>A0A0M4SYJ8_9NOSO</name>
<dbReference type="KEGG" id="npz:ACX27_18105"/>
<protein>
    <submittedName>
        <fullName evidence="2">Uncharacterized protein</fullName>
    </submittedName>
</protein>
<evidence type="ECO:0000256" key="1">
    <source>
        <dbReference type="SAM" id="MobiDB-lite"/>
    </source>
</evidence>
<feature type="region of interest" description="Disordered" evidence="1">
    <location>
        <begin position="64"/>
        <end position="89"/>
    </location>
</feature>
<dbReference type="AlphaFoldDB" id="A0A0M4SYJ8"/>
<evidence type="ECO:0000313" key="3">
    <source>
        <dbReference type="Proteomes" id="UP000062645"/>
    </source>
</evidence>
<keyword evidence="3" id="KW-1185">Reference proteome</keyword>
<gene>
    <name evidence="2" type="ORF">ACX27_18105</name>
</gene>
<dbReference type="RefSeq" id="WP_062294843.1">
    <property type="nucleotide sequence ID" value="NZ_CP012036.1"/>
</dbReference>
<dbReference type="EMBL" id="CP012036">
    <property type="protein sequence ID" value="ALF54321.1"/>
    <property type="molecule type" value="Genomic_DNA"/>
</dbReference>
<organism evidence="2 3">
    <name type="scientific">Nostoc piscinale CENA21</name>
    <dbReference type="NCBI Taxonomy" id="224013"/>
    <lineage>
        <taxon>Bacteria</taxon>
        <taxon>Bacillati</taxon>
        <taxon>Cyanobacteriota</taxon>
        <taxon>Cyanophyceae</taxon>
        <taxon>Nostocales</taxon>
        <taxon>Nostocaceae</taxon>
        <taxon>Nostoc</taxon>
    </lineage>
</organism>